<dbReference type="Proteomes" id="UP001501758">
    <property type="component" value="Unassembled WGS sequence"/>
</dbReference>
<accession>A0ABN1J8Y7</accession>
<comment type="caution">
    <text evidence="1">The sequence shown here is derived from an EMBL/GenBank/DDBJ whole genome shotgun (WGS) entry which is preliminary data.</text>
</comment>
<keyword evidence="2" id="KW-1185">Reference proteome</keyword>
<protein>
    <recommendedName>
        <fullName evidence="3">Carboxypeptidase-like regulatory domain-containing protein</fullName>
    </recommendedName>
</protein>
<reference evidence="1 2" key="1">
    <citation type="journal article" date="2019" name="Int. J. Syst. Evol. Microbiol.">
        <title>The Global Catalogue of Microorganisms (GCM) 10K type strain sequencing project: providing services to taxonomists for standard genome sequencing and annotation.</title>
        <authorList>
            <consortium name="The Broad Institute Genomics Platform"/>
            <consortium name="The Broad Institute Genome Sequencing Center for Infectious Disease"/>
            <person name="Wu L."/>
            <person name="Ma J."/>
        </authorList>
    </citation>
    <scope>NUCLEOTIDE SEQUENCE [LARGE SCALE GENOMIC DNA]</scope>
    <source>
        <strain evidence="1 2">JCM 15974</strain>
    </source>
</reference>
<evidence type="ECO:0000313" key="2">
    <source>
        <dbReference type="Proteomes" id="UP001501758"/>
    </source>
</evidence>
<name>A0ABN1J8Y7_9FLAO</name>
<gene>
    <name evidence="1" type="ORF">GCM10009430_45760</name>
</gene>
<sequence>MIFLPSYDIHIKLDDSLKHNPMKNKISKLDNPCDEKWENMKPNEGGSYCDLCSKNVIDFTKLNQVEISEIMKKSGNRICARLTYSQLNSPLLNLDNNLNLNLNFPTSKLAASLILTTSLTIGQTLHAKNQNIKTEFVQSSNSIVNSKEKKSPSKPSEPKSDDIIIFKGKIISKDLKKPVENAKITLVTLQKILNVYTSIDGTFSIEIPIGLVDDDNVIRVSYYDVKETRGNKMFFGYETMDYVLSKKELKTNFSIEAKPEVLYLGGIGAYHEKRKPIVLSNGAEIKYREFVKAQMGEKSSCSLKNKDFLYFDSEFAMAIYGKKAKDGLYILTDKTEK</sequence>
<dbReference type="EMBL" id="BAAAGE010000007">
    <property type="protein sequence ID" value="GAA0732533.1"/>
    <property type="molecule type" value="Genomic_DNA"/>
</dbReference>
<evidence type="ECO:0000313" key="1">
    <source>
        <dbReference type="EMBL" id="GAA0732533.1"/>
    </source>
</evidence>
<organism evidence="1 2">
    <name type="scientific">Aquimarina litoralis</name>
    <dbReference type="NCBI Taxonomy" id="584605"/>
    <lineage>
        <taxon>Bacteria</taxon>
        <taxon>Pseudomonadati</taxon>
        <taxon>Bacteroidota</taxon>
        <taxon>Flavobacteriia</taxon>
        <taxon>Flavobacteriales</taxon>
        <taxon>Flavobacteriaceae</taxon>
        <taxon>Aquimarina</taxon>
    </lineage>
</organism>
<evidence type="ECO:0008006" key="3">
    <source>
        <dbReference type="Google" id="ProtNLM"/>
    </source>
</evidence>
<proteinExistence type="predicted"/>